<dbReference type="SMART" id="SM00470">
    <property type="entry name" value="ParB"/>
    <property type="match status" value="1"/>
</dbReference>
<evidence type="ECO:0000256" key="2">
    <source>
        <dbReference type="ARBA" id="ARBA00022603"/>
    </source>
</evidence>
<reference evidence="6 7" key="1">
    <citation type="submission" date="2019-03" db="EMBL/GenBank/DDBJ databases">
        <title>Genomic Encyclopedia of Archaeal and Bacterial Type Strains, Phase II (KMG-II): from individual species to whole genera.</title>
        <authorList>
            <person name="Goeker M."/>
        </authorList>
    </citation>
    <scope>NUCLEOTIDE SEQUENCE [LARGE SCALE GENOMIC DNA]</scope>
    <source>
        <strain evidence="6 7">ATCC 25309</strain>
    </source>
</reference>
<dbReference type="GO" id="GO:0008170">
    <property type="term" value="F:N-methyltransferase activity"/>
    <property type="evidence" value="ECO:0007669"/>
    <property type="project" value="InterPro"/>
</dbReference>
<protein>
    <recommendedName>
        <fullName evidence="4">Methyltransferase</fullName>
        <ecNumber evidence="4">2.1.1.-</ecNumber>
    </recommendedName>
</protein>
<dbReference type="AlphaFoldDB" id="A0A4R7S149"/>
<dbReference type="GO" id="GO:0003677">
    <property type="term" value="F:DNA binding"/>
    <property type="evidence" value="ECO:0007669"/>
    <property type="project" value="InterPro"/>
</dbReference>
<dbReference type="Proteomes" id="UP000295662">
    <property type="component" value="Unassembled WGS sequence"/>
</dbReference>
<dbReference type="InterPro" id="IPR001091">
    <property type="entry name" value="RM_Methyltransferase"/>
</dbReference>
<dbReference type="Gene3D" id="3.90.1530.10">
    <property type="entry name" value="Conserved hypothetical protein from pyrococcus furiosus pfu- 392566-001, ParB domain"/>
    <property type="match status" value="1"/>
</dbReference>
<evidence type="ECO:0000256" key="4">
    <source>
        <dbReference type="RuleBase" id="RU362026"/>
    </source>
</evidence>
<dbReference type="InterPro" id="IPR050336">
    <property type="entry name" value="Chromosome_partition/occlusion"/>
</dbReference>
<dbReference type="InterPro" id="IPR015840">
    <property type="entry name" value="DNA_MeTrfase_ParB"/>
</dbReference>
<evidence type="ECO:0000259" key="5">
    <source>
        <dbReference type="SMART" id="SM00470"/>
    </source>
</evidence>
<dbReference type="InterPro" id="IPR003115">
    <property type="entry name" value="ParB_N"/>
</dbReference>
<dbReference type="InterPro" id="IPR029063">
    <property type="entry name" value="SAM-dependent_MTases_sf"/>
</dbReference>
<dbReference type="GO" id="GO:0007059">
    <property type="term" value="P:chromosome segregation"/>
    <property type="evidence" value="ECO:0007669"/>
    <property type="project" value="TreeGrafter"/>
</dbReference>
<dbReference type="PROSITE" id="PS00092">
    <property type="entry name" value="N6_MTASE"/>
    <property type="match status" value="1"/>
</dbReference>
<dbReference type="CDD" id="cd16403">
    <property type="entry name" value="ParB_N_like_MT"/>
    <property type="match status" value="1"/>
</dbReference>
<dbReference type="Pfam" id="PF01555">
    <property type="entry name" value="N6_N4_Mtase"/>
    <property type="match status" value="1"/>
</dbReference>
<dbReference type="Pfam" id="PF02195">
    <property type="entry name" value="ParB_N"/>
    <property type="match status" value="1"/>
</dbReference>
<dbReference type="GO" id="GO:0005694">
    <property type="term" value="C:chromosome"/>
    <property type="evidence" value="ECO:0007669"/>
    <property type="project" value="TreeGrafter"/>
</dbReference>
<organism evidence="6 7">
    <name type="scientific">Prosthecobacter fusiformis</name>
    <dbReference type="NCBI Taxonomy" id="48464"/>
    <lineage>
        <taxon>Bacteria</taxon>
        <taxon>Pseudomonadati</taxon>
        <taxon>Verrucomicrobiota</taxon>
        <taxon>Verrucomicrobiia</taxon>
        <taxon>Verrucomicrobiales</taxon>
        <taxon>Verrucomicrobiaceae</taxon>
        <taxon>Prosthecobacter</taxon>
    </lineage>
</organism>
<evidence type="ECO:0000256" key="3">
    <source>
        <dbReference type="ARBA" id="ARBA00022679"/>
    </source>
</evidence>
<proteinExistence type="inferred from homology"/>
<keyword evidence="2 6" id="KW-0489">Methyltransferase</keyword>
<feature type="domain" description="ParB-like N-terminal" evidence="5">
    <location>
        <begin position="8"/>
        <end position="94"/>
    </location>
</feature>
<dbReference type="PANTHER" id="PTHR33375:SF1">
    <property type="entry name" value="CHROMOSOME-PARTITIONING PROTEIN PARB-RELATED"/>
    <property type="match status" value="1"/>
</dbReference>
<dbReference type="InterPro" id="IPR002052">
    <property type="entry name" value="DNA_methylase_N6_adenine_CS"/>
</dbReference>
<dbReference type="InterPro" id="IPR036086">
    <property type="entry name" value="ParB/Sulfiredoxin_sf"/>
</dbReference>
<dbReference type="SUPFAM" id="SSF53335">
    <property type="entry name" value="S-adenosyl-L-methionine-dependent methyltransferases"/>
    <property type="match status" value="1"/>
</dbReference>
<dbReference type="GO" id="GO:0032259">
    <property type="term" value="P:methylation"/>
    <property type="evidence" value="ECO:0007669"/>
    <property type="project" value="UniProtKB-KW"/>
</dbReference>
<evidence type="ECO:0000256" key="1">
    <source>
        <dbReference type="ARBA" id="ARBA00006594"/>
    </source>
</evidence>
<comment type="caution">
    <text evidence="6">The sequence shown here is derived from an EMBL/GenBank/DDBJ whole genome shotgun (WGS) entry which is preliminary data.</text>
</comment>
<keyword evidence="3" id="KW-0808">Transferase</keyword>
<dbReference type="PRINTS" id="PR00508">
    <property type="entry name" value="S21N4MTFRASE"/>
</dbReference>
<evidence type="ECO:0000313" key="7">
    <source>
        <dbReference type="Proteomes" id="UP000295662"/>
    </source>
</evidence>
<dbReference type="EC" id="2.1.1.-" evidence="4"/>
<evidence type="ECO:0000313" key="6">
    <source>
        <dbReference type="EMBL" id="TDU71118.1"/>
    </source>
</evidence>
<dbReference type="InterPro" id="IPR002941">
    <property type="entry name" value="DNA_methylase_N4/N6"/>
</dbReference>
<sequence>MNTLPSIESIAVSTLVAHQHNARKHSKKQIRQIADSIQTFGFKVPVLIDGNNRLICGHGRVAACKLLGIDQVPTIRADDLDDAKIHAFMIADNRLTENGEWNNVLLAENFKILSDLDLDFDLEVTGFAYGEIENLLALEDESSSEEPPVPAADSLPAIVQTGDLWHLGVHRILCGDSLEYGSYKTLLPGKNRASIIFTDPPYNLPAKDIGKTCEASHGDFAMGAGEMTSTQFQEFLETVFDHLAKFSKSGSIHYICMDWRHAPELISAGKNVYSEWKNLCVWNKNSGGMGTFYRSQHELVFVFKSGKGKHQNHFELGQHGRHRTNVWNYPSVMHLKESDGDKGGKEALNLHPTIKPVAMIEDAFKDCSKRGEIVLDPFLGSGSTLIAAEKTGRICHGIELSPRYVDVAITRWQEWTGKDAIHAESGMTYKNKASR</sequence>
<name>A0A4R7S149_9BACT</name>
<dbReference type="PIRSF" id="PIRSF036758">
    <property type="entry name" value="Aden_M_ParB"/>
    <property type="match status" value="1"/>
</dbReference>
<dbReference type="Gene3D" id="3.40.50.150">
    <property type="entry name" value="Vaccinia Virus protein VP39"/>
    <property type="match status" value="1"/>
</dbReference>
<dbReference type="SUPFAM" id="SSF110849">
    <property type="entry name" value="ParB/Sulfiredoxin"/>
    <property type="match status" value="1"/>
</dbReference>
<dbReference type="PANTHER" id="PTHR33375">
    <property type="entry name" value="CHROMOSOME-PARTITIONING PROTEIN PARB-RELATED"/>
    <property type="match status" value="1"/>
</dbReference>
<keyword evidence="7" id="KW-1185">Reference proteome</keyword>
<comment type="similarity">
    <text evidence="1 4">Belongs to the N(4)/N(6)-methyltransferase family.</text>
</comment>
<gene>
    <name evidence="6" type="ORF">EI77_02237</name>
</gene>
<dbReference type="EMBL" id="SOCA01000003">
    <property type="protein sequence ID" value="TDU71118.1"/>
    <property type="molecule type" value="Genomic_DNA"/>
</dbReference>
<accession>A0A4R7S149</accession>